<evidence type="ECO:0000256" key="2">
    <source>
        <dbReference type="ARBA" id="ARBA00022737"/>
    </source>
</evidence>
<keyword evidence="3" id="KW-0812">Transmembrane</keyword>
<organism evidence="4 5">
    <name type="scientific">Ceutorhynchus assimilis</name>
    <name type="common">cabbage seed weevil</name>
    <dbReference type="NCBI Taxonomy" id="467358"/>
    <lineage>
        <taxon>Eukaryota</taxon>
        <taxon>Metazoa</taxon>
        <taxon>Ecdysozoa</taxon>
        <taxon>Arthropoda</taxon>
        <taxon>Hexapoda</taxon>
        <taxon>Insecta</taxon>
        <taxon>Pterygota</taxon>
        <taxon>Neoptera</taxon>
        <taxon>Endopterygota</taxon>
        <taxon>Coleoptera</taxon>
        <taxon>Polyphaga</taxon>
        <taxon>Cucujiformia</taxon>
        <taxon>Curculionidae</taxon>
        <taxon>Ceutorhynchinae</taxon>
        <taxon>Ceutorhynchus</taxon>
    </lineage>
</organism>
<dbReference type="Pfam" id="PF00560">
    <property type="entry name" value="LRR_1"/>
    <property type="match status" value="1"/>
</dbReference>
<proteinExistence type="predicted"/>
<dbReference type="InterPro" id="IPR032675">
    <property type="entry name" value="LRR_dom_sf"/>
</dbReference>
<name>A0A9N9QBB1_9CUCU</name>
<feature type="transmembrane region" description="Helical" evidence="3">
    <location>
        <begin position="546"/>
        <end position="571"/>
    </location>
</feature>
<keyword evidence="5" id="KW-1185">Reference proteome</keyword>
<reference evidence="4" key="1">
    <citation type="submission" date="2022-01" db="EMBL/GenBank/DDBJ databases">
        <authorList>
            <person name="King R."/>
        </authorList>
    </citation>
    <scope>NUCLEOTIDE SEQUENCE</scope>
</reference>
<gene>
    <name evidence="4" type="ORF">CEUTPL_LOCUS3989</name>
</gene>
<protein>
    <recommendedName>
        <fullName evidence="6">Toll-like receptor 3</fullName>
    </recommendedName>
</protein>
<dbReference type="Proteomes" id="UP001152799">
    <property type="component" value="Chromosome 13"/>
</dbReference>
<keyword evidence="2" id="KW-0677">Repeat</keyword>
<evidence type="ECO:0008006" key="6">
    <source>
        <dbReference type="Google" id="ProtNLM"/>
    </source>
</evidence>
<sequence>MKYGILAYLLIQTTTYGLNCDKSFTFYEDYGQNSFNVTCEGITKGYEHILENITINNEISLTIIDSILENVTPNIFKNVKNIKILNIFNCSLTFNKELSIFNKLEKLEVLNIRDTSFEIENATLTGLNNLKKLQLMNNSLSTIAQQGFNYLNNLEKLDLINNKIEKVDDLQLCNLRKLKVLDLSRNKISKLSNFFCPTSEQTLGFNINSELTSPILGDITNYYNITSVTNDLIDLDLSHNQIVDLGYALDEMVKLKYLDLGFNKLTNIKLISLKSLVKLQKLHLNNNKLRVFNGNLFSNKSVLNFVDLSFNYLKQFVCSNIVQLRDLDLSFNNLTRVLLNDLPQLQEVDLKFNYLQSDLVFQKVPNLISVNLASNHLNNLGFLKNITNLRNLSLRNNSLNNLPDKVFAGLHELKNLDLSFNNIQNASFFDLNNLEILNLSYNNIESLSYDLLEPLKSLRVLDLASNKLVFIEYDVILSKLPTLNNINIKFNQLTCDNLTKFIQYLKQRHIIYTNSENVALDNLSQNVAGIPCRFAVISNIKQKNSVLYNLGICLIVGFVAILTSIVCYRFYIYMKRRRYRPDEFELVVD</sequence>
<evidence type="ECO:0000313" key="5">
    <source>
        <dbReference type="Proteomes" id="UP001152799"/>
    </source>
</evidence>
<dbReference type="InterPro" id="IPR003591">
    <property type="entry name" value="Leu-rich_rpt_typical-subtyp"/>
</dbReference>
<dbReference type="OrthoDB" id="676979at2759"/>
<dbReference type="Gene3D" id="3.80.10.10">
    <property type="entry name" value="Ribonuclease Inhibitor"/>
    <property type="match status" value="4"/>
</dbReference>
<dbReference type="Pfam" id="PF13855">
    <property type="entry name" value="LRR_8"/>
    <property type="match status" value="3"/>
</dbReference>
<dbReference type="SMART" id="SM00365">
    <property type="entry name" value="LRR_SD22"/>
    <property type="match status" value="8"/>
</dbReference>
<keyword evidence="3" id="KW-0472">Membrane</keyword>
<evidence type="ECO:0000256" key="1">
    <source>
        <dbReference type="ARBA" id="ARBA00022614"/>
    </source>
</evidence>
<dbReference type="PANTHER" id="PTHR45617">
    <property type="entry name" value="LEUCINE RICH REPEAT FAMILY PROTEIN"/>
    <property type="match status" value="1"/>
</dbReference>
<evidence type="ECO:0000313" key="4">
    <source>
        <dbReference type="EMBL" id="CAG9763324.1"/>
    </source>
</evidence>
<dbReference type="PROSITE" id="PS51450">
    <property type="entry name" value="LRR"/>
    <property type="match status" value="5"/>
</dbReference>
<dbReference type="PRINTS" id="PR00019">
    <property type="entry name" value="LEURICHRPT"/>
</dbReference>
<dbReference type="SMART" id="SM00369">
    <property type="entry name" value="LRR_TYP"/>
    <property type="match status" value="10"/>
</dbReference>
<dbReference type="PANTHER" id="PTHR45617:SF181">
    <property type="entry name" value="LP04042P"/>
    <property type="match status" value="1"/>
</dbReference>
<dbReference type="EMBL" id="OU892289">
    <property type="protein sequence ID" value="CAG9763324.1"/>
    <property type="molecule type" value="Genomic_DNA"/>
</dbReference>
<dbReference type="InterPro" id="IPR001611">
    <property type="entry name" value="Leu-rich_rpt"/>
</dbReference>
<accession>A0A9N9QBB1</accession>
<evidence type="ECO:0000256" key="3">
    <source>
        <dbReference type="SAM" id="Phobius"/>
    </source>
</evidence>
<keyword evidence="1" id="KW-0433">Leucine-rich repeat</keyword>
<dbReference type="SUPFAM" id="SSF52058">
    <property type="entry name" value="L domain-like"/>
    <property type="match status" value="2"/>
</dbReference>
<keyword evidence="3" id="KW-1133">Transmembrane helix</keyword>
<dbReference type="AlphaFoldDB" id="A0A9N9QBB1"/>